<proteinExistence type="predicted"/>
<evidence type="ECO:0000256" key="1">
    <source>
        <dbReference type="SAM" id="MobiDB-lite"/>
    </source>
</evidence>
<evidence type="ECO:0000313" key="2">
    <source>
        <dbReference type="EMBL" id="KAJ9616942.1"/>
    </source>
</evidence>
<reference evidence="2" key="1">
    <citation type="submission" date="2022-10" db="EMBL/GenBank/DDBJ databases">
        <title>Culturing micro-colonial fungi from biological soil crusts in the Mojave desert and describing Neophaeococcomyces mojavensis, and introducing the new genera and species Taxawa tesnikishii.</title>
        <authorList>
            <person name="Kurbessoian T."/>
            <person name="Stajich J.E."/>
        </authorList>
    </citation>
    <scope>NUCLEOTIDE SEQUENCE</scope>
    <source>
        <strain evidence="2">TK_41</strain>
    </source>
</reference>
<evidence type="ECO:0000313" key="3">
    <source>
        <dbReference type="Proteomes" id="UP001172673"/>
    </source>
</evidence>
<sequence>MDWNMAGAAFDAEYERIAALYGHPTPSSSAQTPQASFIPVGDIYSGPRYAYDYLGSHWPGAATHPAMSQNAFEPVTNFQPAAKDNCPYPDPDPGYASSEPATSQASERLFTSPARAQDSFDSVGNFQHDFKPANDYQVAQPVGTPSPVRRQESFTSIGDLPYGYKPGNDYQVGQPTVARYQPDPSPIIGPSMDSKKPVAPVYLFPLLKEHLERVGELKDLVVAAAQTAKEHEARIKAATKEMWADNGNIRPRGLVGGTARKNRSIHGDYVKYEKTSAIGKQLLAHRIEVERKDLLGRNRQAGLKSMVELCSEVEESLMKQRGRCEILLGFSAAFNAGARDVKIVAKLAEIEDILFGEKNVKKMKDIEEMIQVIHSEYDVTL</sequence>
<organism evidence="2 3">
    <name type="scientific">Cladophialophora chaetospira</name>
    <dbReference type="NCBI Taxonomy" id="386627"/>
    <lineage>
        <taxon>Eukaryota</taxon>
        <taxon>Fungi</taxon>
        <taxon>Dikarya</taxon>
        <taxon>Ascomycota</taxon>
        <taxon>Pezizomycotina</taxon>
        <taxon>Eurotiomycetes</taxon>
        <taxon>Chaetothyriomycetidae</taxon>
        <taxon>Chaetothyriales</taxon>
        <taxon>Herpotrichiellaceae</taxon>
        <taxon>Cladophialophora</taxon>
    </lineage>
</organism>
<feature type="region of interest" description="Disordered" evidence="1">
    <location>
        <begin position="79"/>
        <end position="108"/>
    </location>
</feature>
<dbReference type="EMBL" id="JAPDRK010000001">
    <property type="protein sequence ID" value="KAJ9616942.1"/>
    <property type="molecule type" value="Genomic_DNA"/>
</dbReference>
<dbReference type="AlphaFoldDB" id="A0AA38XNZ3"/>
<dbReference type="Proteomes" id="UP001172673">
    <property type="component" value="Unassembled WGS sequence"/>
</dbReference>
<accession>A0AA38XNZ3</accession>
<comment type="caution">
    <text evidence="2">The sequence shown here is derived from an EMBL/GenBank/DDBJ whole genome shotgun (WGS) entry which is preliminary data.</text>
</comment>
<protein>
    <submittedName>
        <fullName evidence="2">Uncharacterized protein</fullName>
    </submittedName>
</protein>
<gene>
    <name evidence="2" type="ORF">H2200_000662</name>
</gene>
<name>A0AA38XNZ3_9EURO</name>
<keyword evidence="3" id="KW-1185">Reference proteome</keyword>